<keyword evidence="1" id="KW-0472">Membrane</keyword>
<dbReference type="Pfam" id="PF00173">
    <property type="entry name" value="Cyt-b5"/>
    <property type="match status" value="1"/>
</dbReference>
<proteinExistence type="predicted"/>
<dbReference type="GO" id="GO:0042759">
    <property type="term" value="P:long-chain fatty acid biosynthetic process"/>
    <property type="evidence" value="ECO:0007669"/>
    <property type="project" value="UniProtKB-ARBA"/>
</dbReference>
<gene>
    <name evidence="3" type="ORF">NSCI0253_LOCUS12608</name>
</gene>
<evidence type="ECO:0000259" key="2">
    <source>
        <dbReference type="PROSITE" id="PS50255"/>
    </source>
</evidence>
<dbReference type="InterPro" id="IPR012171">
    <property type="entry name" value="Fatty_acid_desaturase"/>
</dbReference>
<keyword evidence="1" id="KW-1133">Transmembrane helix</keyword>
<dbReference type="SUPFAM" id="SSF55856">
    <property type="entry name" value="Cytochrome b5-like heme/steroid binding domain"/>
    <property type="match status" value="1"/>
</dbReference>
<dbReference type="InterPro" id="IPR036400">
    <property type="entry name" value="Cyt_B5-like_heme/steroid_sf"/>
</dbReference>
<dbReference type="InterPro" id="IPR005804">
    <property type="entry name" value="FA_desaturase_dom"/>
</dbReference>
<feature type="domain" description="Cytochrome b5 heme-binding" evidence="2">
    <location>
        <begin position="28"/>
        <end position="88"/>
    </location>
</feature>
<dbReference type="PROSITE" id="PS50255">
    <property type="entry name" value="CYTOCHROME_B5_2"/>
    <property type="match status" value="1"/>
</dbReference>
<keyword evidence="1" id="KW-0812">Transmembrane</keyword>
<name>A0A7S1A077_NOCSC</name>
<reference evidence="3" key="1">
    <citation type="submission" date="2021-01" db="EMBL/GenBank/DDBJ databases">
        <authorList>
            <person name="Corre E."/>
            <person name="Pelletier E."/>
            <person name="Niang G."/>
            <person name="Scheremetjew M."/>
            <person name="Finn R."/>
            <person name="Kale V."/>
            <person name="Holt S."/>
            <person name="Cochrane G."/>
            <person name="Meng A."/>
            <person name="Brown T."/>
            <person name="Cohen L."/>
        </authorList>
    </citation>
    <scope>NUCLEOTIDE SEQUENCE</scope>
</reference>
<dbReference type="Pfam" id="PF00487">
    <property type="entry name" value="FA_desaturase"/>
    <property type="match status" value="1"/>
</dbReference>
<dbReference type="GO" id="GO:0016020">
    <property type="term" value="C:membrane"/>
    <property type="evidence" value="ECO:0007669"/>
    <property type="project" value="TreeGrafter"/>
</dbReference>
<feature type="transmembrane region" description="Helical" evidence="1">
    <location>
        <begin position="304"/>
        <end position="328"/>
    </location>
</feature>
<dbReference type="PANTHER" id="PTHR19353:SF19">
    <property type="entry name" value="DELTA(5) FATTY ACID DESATURASE C-RELATED"/>
    <property type="match status" value="1"/>
</dbReference>
<dbReference type="GO" id="GO:0016717">
    <property type="term" value="F:oxidoreductase activity, acting on paired donors, with oxidation of a pair of donors resulting in the reduction of molecular oxygen to two molecules of water"/>
    <property type="evidence" value="ECO:0007669"/>
    <property type="project" value="TreeGrafter"/>
</dbReference>
<dbReference type="GO" id="GO:0006636">
    <property type="term" value="P:unsaturated fatty acid biosynthetic process"/>
    <property type="evidence" value="ECO:0007669"/>
    <property type="project" value="UniProtKB-ARBA"/>
</dbReference>
<dbReference type="EMBL" id="HBFQ01018022">
    <property type="protein sequence ID" value="CAD8838260.1"/>
    <property type="molecule type" value="Transcribed_RNA"/>
</dbReference>
<organism evidence="3">
    <name type="scientific">Noctiluca scintillans</name>
    <name type="common">Sea sparkle</name>
    <name type="synonym">Red tide dinoflagellate</name>
    <dbReference type="NCBI Taxonomy" id="2966"/>
    <lineage>
        <taxon>Eukaryota</taxon>
        <taxon>Sar</taxon>
        <taxon>Alveolata</taxon>
        <taxon>Dinophyceae</taxon>
        <taxon>Noctilucales</taxon>
        <taxon>Noctilucaceae</taxon>
        <taxon>Noctiluca</taxon>
    </lineage>
</organism>
<accession>A0A7S1A077</accession>
<dbReference type="PANTHER" id="PTHR19353">
    <property type="entry name" value="FATTY ACID DESATURASE 2"/>
    <property type="match status" value="1"/>
</dbReference>
<sequence>MAQAQPQTLLARVHLLASRLSCVDMPKTSKDDLFVVDGQIYDFSEWKFKHPGGAQFFEVSHGRDISPVIHAYHRNPDHLKPVLAKYKVDIEGKKPESVIAQSMNVPLFILPPGFSAERDVPTYDWNKGFLKSVQKKINNPAMQQKIRRADKLFDMTALSILVFHLVVAFPVIYFGLLPWWLLVFVQVITRTALAGVGHYHCHRGKNGIVDWGDCLFDMQYVGASVVLSDGHVMLHHMYTETPADVKRTVFNYVLTLPRLVRVPIFTLQKFSEFFSGHLLRYEVVKLNEERNSTLKSVQYRFVRLYLVAEMFWAIFCGGLFAWCVQFFFTVWINMFQIVASHDFELERESQEYKNLDWGIFQIQNALDTHITGNPYVDIFLSAGLSCHRTHHVLPYQKSGFSNIVSQEAVMKTCEEFGVKWEPTRNLVIDRILPLMIHYLFAPAQIPAEPSPVLMGGPGVRGFVLEHLQPAVMWKISWNVVMGFTGATV</sequence>
<dbReference type="InterPro" id="IPR001199">
    <property type="entry name" value="Cyt_B5-like_heme/steroid-bd"/>
</dbReference>
<feature type="transmembrane region" description="Helical" evidence="1">
    <location>
        <begin position="152"/>
        <end position="173"/>
    </location>
</feature>
<evidence type="ECO:0000313" key="3">
    <source>
        <dbReference type="EMBL" id="CAD8838260.1"/>
    </source>
</evidence>
<evidence type="ECO:0000256" key="1">
    <source>
        <dbReference type="SAM" id="Phobius"/>
    </source>
</evidence>
<protein>
    <recommendedName>
        <fullName evidence="2">Cytochrome b5 heme-binding domain-containing protein</fullName>
    </recommendedName>
</protein>
<dbReference type="AlphaFoldDB" id="A0A7S1A077"/>
<dbReference type="Gene3D" id="3.10.120.10">
    <property type="entry name" value="Cytochrome b5-like heme/steroid binding domain"/>
    <property type="match status" value="1"/>
</dbReference>